<dbReference type="Gene3D" id="1.25.40.320">
    <property type="entry name" value="Peptidase M1, leukotriene A4 hydrolase/aminopeptidase C-terminal domain"/>
    <property type="match status" value="1"/>
</dbReference>
<protein>
    <recommendedName>
        <fullName evidence="5">Aminopeptidase N</fullName>
        <ecNumber evidence="4">3.4.11.2</ecNumber>
    </recommendedName>
</protein>
<dbReference type="Gene3D" id="1.10.390.10">
    <property type="entry name" value="Neutral Protease Domain 2"/>
    <property type="match status" value="1"/>
</dbReference>
<keyword evidence="9" id="KW-0378">Hydrolase</keyword>
<dbReference type="InterPro" id="IPR014782">
    <property type="entry name" value="Peptidase_M1_dom"/>
</dbReference>
<dbReference type="InterPro" id="IPR027268">
    <property type="entry name" value="Peptidase_M4/M1_CTD_sf"/>
</dbReference>
<comment type="catalytic activity">
    <reaction evidence="1">
        <text>Release of an N-terminal amino acid, Xaa-|-Yaa- from a peptide, amide or arylamide. Xaa is preferably Ala, but may be most amino acids including Pro (slow action). When a terminal hydrophobic residue is followed by a prolyl residue, the two may be released as an intact Xaa-Pro dipeptide.</text>
        <dbReference type="EC" id="3.4.11.2"/>
    </reaction>
</comment>
<keyword evidence="15" id="KW-0732">Signal</keyword>
<keyword evidence="7" id="KW-0645">Protease</keyword>
<dbReference type="KEGG" id="ssin:G7078_03080"/>
<evidence type="ECO:0000256" key="3">
    <source>
        <dbReference type="ARBA" id="ARBA00010136"/>
    </source>
</evidence>
<accession>A0A6G7ZLS6</accession>
<dbReference type="Gene3D" id="3.30.2010.30">
    <property type="match status" value="1"/>
</dbReference>
<dbReference type="PROSITE" id="PS51257">
    <property type="entry name" value="PROKAR_LIPOPROTEIN"/>
    <property type="match status" value="1"/>
</dbReference>
<feature type="chain" id="PRO_5026002764" description="Aminopeptidase N" evidence="15">
    <location>
        <begin position="24"/>
        <end position="645"/>
    </location>
</feature>
<feature type="active site" description="Proton donor" evidence="12">
    <location>
        <position position="426"/>
    </location>
</feature>
<evidence type="ECO:0000256" key="6">
    <source>
        <dbReference type="ARBA" id="ARBA00022490"/>
    </source>
</evidence>
<dbReference type="InterPro" id="IPR001930">
    <property type="entry name" value="Peptidase_M1"/>
</dbReference>
<evidence type="ECO:0000256" key="13">
    <source>
        <dbReference type="PIRSR" id="PIRSR634015-2"/>
    </source>
</evidence>
<keyword evidence="8 14" id="KW-0479">Metal-binding</keyword>
<dbReference type="GO" id="GO:0006508">
    <property type="term" value="P:proteolysis"/>
    <property type="evidence" value="ECO:0007669"/>
    <property type="project" value="UniProtKB-KW"/>
</dbReference>
<evidence type="ECO:0000256" key="11">
    <source>
        <dbReference type="ARBA" id="ARBA00023049"/>
    </source>
</evidence>
<dbReference type="EMBL" id="CP049871">
    <property type="protein sequence ID" value="QIL01870.1"/>
    <property type="molecule type" value="Genomic_DNA"/>
</dbReference>
<keyword evidence="11" id="KW-0482">Metalloprotease</keyword>
<dbReference type="GO" id="GO:0008237">
    <property type="term" value="F:metallopeptidase activity"/>
    <property type="evidence" value="ECO:0007669"/>
    <property type="project" value="UniProtKB-KW"/>
</dbReference>
<evidence type="ECO:0000256" key="8">
    <source>
        <dbReference type="ARBA" id="ARBA00022723"/>
    </source>
</evidence>
<dbReference type="PRINTS" id="PR00756">
    <property type="entry name" value="ALADIPTASE"/>
</dbReference>
<evidence type="ECO:0000256" key="4">
    <source>
        <dbReference type="ARBA" id="ARBA00012564"/>
    </source>
</evidence>
<dbReference type="InterPro" id="IPR034015">
    <property type="entry name" value="M1_LTA4H"/>
</dbReference>
<dbReference type="SUPFAM" id="SSF48371">
    <property type="entry name" value="ARM repeat"/>
    <property type="match status" value="1"/>
</dbReference>
<dbReference type="PANTHER" id="PTHR45726:SF3">
    <property type="entry name" value="LEUKOTRIENE A-4 HYDROLASE"/>
    <property type="match status" value="1"/>
</dbReference>
<keyword evidence="10 14" id="KW-0862">Zinc</keyword>
<dbReference type="InterPro" id="IPR038502">
    <property type="entry name" value="M1_LTA-4_hydro/amino_C_sf"/>
</dbReference>
<feature type="domain" description="Peptidase M1 leukotriene A4 hydrolase/aminopeptidase C-terminal" evidence="16">
    <location>
        <begin position="505"/>
        <end position="644"/>
    </location>
</feature>
<feature type="binding site" evidence="14">
    <location>
        <position position="337"/>
    </location>
    <ligand>
        <name>Zn(2+)</name>
        <dbReference type="ChEBI" id="CHEBI:29105"/>
        <note>catalytic</note>
    </ligand>
</feature>
<evidence type="ECO:0000256" key="10">
    <source>
        <dbReference type="ARBA" id="ARBA00022833"/>
    </source>
</evidence>
<dbReference type="Pfam" id="PF01433">
    <property type="entry name" value="Peptidase_M1"/>
    <property type="match status" value="1"/>
</dbReference>
<dbReference type="AlphaFoldDB" id="A0A6G7ZLS6"/>
<feature type="binding site" evidence="14">
    <location>
        <position position="341"/>
    </location>
    <ligand>
        <name>Zn(2+)</name>
        <dbReference type="ChEBI" id="CHEBI:29105"/>
        <note>catalytic</note>
    </ligand>
</feature>
<evidence type="ECO:0000313" key="17">
    <source>
        <dbReference type="EMBL" id="QIL01870.1"/>
    </source>
</evidence>
<feature type="binding site" evidence="13">
    <location>
        <begin position="308"/>
        <end position="313"/>
    </location>
    <ligand>
        <name>a peptide</name>
        <dbReference type="ChEBI" id="CHEBI:60466"/>
    </ligand>
</feature>
<dbReference type="Gene3D" id="2.60.40.1730">
    <property type="entry name" value="tricorn interacting facor f3 domain"/>
    <property type="match status" value="1"/>
</dbReference>
<sequence>MSSLRLLLATAAAAALASCQSVAPNLASMTPQPSPVAAAPIAPVLATADAVDIHSYARPLEARVTHVSLDLAVDFETRRLSGTAALDIVRRPDAREIVLDDRGLEIQSIVDGSGAPLQYSVGTSDPQLGSPLAIALRPDTRRIVIRYASASDAGALQWLTPQQTAGKRLPYLFSQGQAIENRSWIPTQDSPGVRQSWEARITVPTGLVAVMSAPSAGPGRSNERDPGHVTYSFRMPHSVAPYMIAIAVGDVRFQSLGPRSGVWTEPSTIAAAARELEDTEKMIAAAEALYGPYLWGRYDLLVLPPSFPFGGMENPTLTFLTPTFIAGDKSLVSLVAHELAHSWSGNLATNATWADFWLNEGMTTYATYRIVESLYGPKLAAQQYANGFDAMMTAIDDAGGMKAPDSRLHIDLKGRHPDDGLTDVAYEKGAAFLRTIEHVAGRERFDAWLKGWFGWHRFEPVTSAIFLADIRQNLVRGDAALEQKLMLDAWVYEPGLPSNLVRPDPAAFANVDAAVSRFASNGTIPSQLWASWNTDERLRFVNRLPRKITKQRLGALDRALSLSETGNNEVLFAWLSLAVANRYGAAVPALERFLTTQGRRKFVAPLIKALAKDSAWGRPIASRVYRVARPLYHPITARGLDELKL</sequence>
<evidence type="ECO:0000256" key="15">
    <source>
        <dbReference type="SAM" id="SignalP"/>
    </source>
</evidence>
<dbReference type="SUPFAM" id="SSF63737">
    <property type="entry name" value="Leukotriene A4 hydrolase N-terminal domain"/>
    <property type="match status" value="1"/>
</dbReference>
<proteinExistence type="inferred from homology"/>
<dbReference type="EC" id="3.4.11.2" evidence="4"/>
<feature type="binding site" evidence="13">
    <location>
        <begin position="599"/>
        <end position="601"/>
    </location>
    <ligand>
        <name>a peptide</name>
        <dbReference type="ChEBI" id="CHEBI:60466"/>
    </ligand>
</feature>
<dbReference type="GO" id="GO:0008270">
    <property type="term" value="F:zinc ion binding"/>
    <property type="evidence" value="ECO:0007669"/>
    <property type="project" value="InterPro"/>
</dbReference>
<dbReference type="FunFam" id="3.30.2010.30:FF:000001">
    <property type="entry name" value="Leukotriene A(4) hydrolase"/>
    <property type="match status" value="1"/>
</dbReference>
<dbReference type="SMART" id="SM01263">
    <property type="entry name" value="Leuk-A4-hydro_C"/>
    <property type="match status" value="1"/>
</dbReference>
<reference evidence="17 18" key="1">
    <citation type="submission" date="2020-03" db="EMBL/GenBank/DDBJ databases">
        <title>Sphingomonas sp. nov., isolated from fish.</title>
        <authorList>
            <person name="Hyun D.-W."/>
            <person name="Bae J.-W."/>
        </authorList>
    </citation>
    <scope>NUCLEOTIDE SEQUENCE [LARGE SCALE GENOMIC DNA]</scope>
    <source>
        <strain evidence="17 18">HDW15C</strain>
    </source>
</reference>
<evidence type="ECO:0000256" key="9">
    <source>
        <dbReference type="ARBA" id="ARBA00022801"/>
    </source>
</evidence>
<feature type="signal peptide" evidence="15">
    <location>
        <begin position="1"/>
        <end position="23"/>
    </location>
</feature>
<evidence type="ECO:0000313" key="18">
    <source>
        <dbReference type="Proteomes" id="UP000502502"/>
    </source>
</evidence>
<comment type="subcellular location">
    <subcellularLocation>
        <location evidence="2">Cytoplasm</location>
    </subcellularLocation>
</comment>
<dbReference type="SUPFAM" id="SSF55486">
    <property type="entry name" value="Metalloproteases ('zincins'), catalytic domain"/>
    <property type="match status" value="1"/>
</dbReference>
<dbReference type="RefSeq" id="WP_166092885.1">
    <property type="nucleotide sequence ID" value="NZ_CP049871.1"/>
</dbReference>
<keyword evidence="18" id="KW-1185">Reference proteome</keyword>
<feature type="binding site" evidence="13">
    <location>
        <begin position="175"/>
        <end position="177"/>
    </location>
    <ligand>
        <name>a peptide</name>
        <dbReference type="ChEBI" id="CHEBI:60466"/>
    </ligand>
</feature>
<dbReference type="InterPro" id="IPR049980">
    <property type="entry name" value="LTA4H_cat"/>
</dbReference>
<comment type="similarity">
    <text evidence="3">Belongs to the peptidase M1 family.</text>
</comment>
<dbReference type="Proteomes" id="UP000502502">
    <property type="component" value="Chromosome"/>
</dbReference>
<dbReference type="GO" id="GO:0016285">
    <property type="term" value="F:alanyl aminopeptidase activity"/>
    <property type="evidence" value="ECO:0007669"/>
    <property type="project" value="UniProtKB-EC"/>
</dbReference>
<feature type="active site" description="Proton acceptor" evidence="12">
    <location>
        <position position="338"/>
    </location>
</feature>
<dbReference type="InterPro" id="IPR015211">
    <property type="entry name" value="Peptidase_M1_C"/>
</dbReference>
<evidence type="ECO:0000256" key="12">
    <source>
        <dbReference type="PIRSR" id="PIRSR634015-1"/>
    </source>
</evidence>
<keyword evidence="6" id="KW-0963">Cytoplasm</keyword>
<evidence type="ECO:0000256" key="14">
    <source>
        <dbReference type="PIRSR" id="PIRSR634015-3"/>
    </source>
</evidence>
<evidence type="ECO:0000256" key="7">
    <source>
        <dbReference type="ARBA" id="ARBA00022670"/>
    </source>
</evidence>
<name>A0A6G7ZLS6_9SPHN</name>
<evidence type="ECO:0000256" key="2">
    <source>
        <dbReference type="ARBA" id="ARBA00004496"/>
    </source>
</evidence>
<evidence type="ECO:0000256" key="5">
    <source>
        <dbReference type="ARBA" id="ARBA00015611"/>
    </source>
</evidence>
<comment type="cofactor">
    <cofactor evidence="14">
        <name>Zn(2+)</name>
        <dbReference type="ChEBI" id="CHEBI:29105"/>
    </cofactor>
    <text evidence="14">Binds 1 zinc ion per subunit.</text>
</comment>
<gene>
    <name evidence="17" type="ORF">G7078_03080</name>
</gene>
<dbReference type="CDD" id="cd09599">
    <property type="entry name" value="M1_LTA4H"/>
    <property type="match status" value="1"/>
</dbReference>
<dbReference type="Pfam" id="PF17900">
    <property type="entry name" value="Peptidase_M1_N"/>
    <property type="match status" value="1"/>
</dbReference>
<feature type="binding site" evidence="14">
    <location>
        <position position="360"/>
    </location>
    <ligand>
        <name>Zn(2+)</name>
        <dbReference type="ChEBI" id="CHEBI:29105"/>
        <note>catalytic</note>
    </ligand>
</feature>
<dbReference type="GO" id="GO:0005737">
    <property type="term" value="C:cytoplasm"/>
    <property type="evidence" value="ECO:0007669"/>
    <property type="project" value="UniProtKB-SubCell"/>
</dbReference>
<dbReference type="InterPro" id="IPR016024">
    <property type="entry name" value="ARM-type_fold"/>
</dbReference>
<organism evidence="17 18">
    <name type="scientific">Sphingomonas sinipercae</name>
    <dbReference type="NCBI Taxonomy" id="2714944"/>
    <lineage>
        <taxon>Bacteria</taxon>
        <taxon>Pseudomonadati</taxon>
        <taxon>Pseudomonadota</taxon>
        <taxon>Alphaproteobacteria</taxon>
        <taxon>Sphingomonadales</taxon>
        <taxon>Sphingomonadaceae</taxon>
        <taxon>Sphingomonas</taxon>
    </lineage>
</organism>
<evidence type="ECO:0000259" key="16">
    <source>
        <dbReference type="SMART" id="SM01263"/>
    </source>
</evidence>
<dbReference type="InterPro" id="IPR045357">
    <property type="entry name" value="Aminopeptidase_N-like_N"/>
</dbReference>
<dbReference type="InterPro" id="IPR042097">
    <property type="entry name" value="Aminopeptidase_N-like_N_sf"/>
</dbReference>
<dbReference type="PANTHER" id="PTHR45726">
    <property type="entry name" value="LEUKOTRIENE A-4 HYDROLASE"/>
    <property type="match status" value="1"/>
</dbReference>
<evidence type="ECO:0000256" key="1">
    <source>
        <dbReference type="ARBA" id="ARBA00000098"/>
    </source>
</evidence>
<dbReference type="Pfam" id="PF09127">
    <property type="entry name" value="Leuk-A4-hydro_C"/>
    <property type="match status" value="1"/>
</dbReference>